<dbReference type="Pfam" id="PF01243">
    <property type="entry name" value="PNPOx_N"/>
    <property type="match status" value="1"/>
</dbReference>
<evidence type="ECO:0000256" key="4">
    <source>
        <dbReference type="ARBA" id="ARBA00011738"/>
    </source>
</evidence>
<dbReference type="PANTHER" id="PTHR10851:SF0">
    <property type="entry name" value="PYRIDOXINE-5'-PHOSPHATE OXIDASE"/>
    <property type="match status" value="1"/>
</dbReference>
<dbReference type="PANTHER" id="PTHR10851">
    <property type="entry name" value="PYRIDOXINE-5-PHOSPHATE OXIDASE"/>
    <property type="match status" value="1"/>
</dbReference>
<feature type="chain" id="PRO_5043853888" description="pyridoxal 5'-phosphate synthase" evidence="11">
    <location>
        <begin position="30"/>
        <end position="365"/>
    </location>
</feature>
<dbReference type="NCBIfam" id="NF004231">
    <property type="entry name" value="PRK05679.1"/>
    <property type="match status" value="1"/>
</dbReference>
<keyword evidence="6" id="KW-0285">Flavoprotein</keyword>
<name>A0AAV5ECJ9_ELECO</name>
<dbReference type="InterPro" id="IPR036652">
    <property type="entry name" value="YjeF_N_dom_sf"/>
</dbReference>
<dbReference type="SUPFAM" id="SSF64153">
    <property type="entry name" value="YjeF N-terminal domain-like"/>
    <property type="match status" value="1"/>
</dbReference>
<dbReference type="AlphaFoldDB" id="A0AAV5ECJ9"/>
<dbReference type="FunFam" id="2.30.110.10:FF:000005">
    <property type="entry name" value="NAD(P)H-hydrate epimerase"/>
    <property type="match status" value="1"/>
</dbReference>
<comment type="caution">
    <text evidence="15">The sequence shown here is derived from an EMBL/GenBank/DDBJ whole genome shotgun (WGS) entry which is preliminary data.</text>
</comment>
<dbReference type="NCBIfam" id="TIGR00558">
    <property type="entry name" value="pdxH"/>
    <property type="match status" value="1"/>
</dbReference>
<dbReference type="GO" id="GO:0010181">
    <property type="term" value="F:FMN binding"/>
    <property type="evidence" value="ECO:0007669"/>
    <property type="project" value="InterPro"/>
</dbReference>
<evidence type="ECO:0000256" key="6">
    <source>
        <dbReference type="ARBA" id="ARBA00022630"/>
    </source>
</evidence>
<dbReference type="GO" id="GO:0008615">
    <property type="term" value="P:pyridoxine biosynthetic process"/>
    <property type="evidence" value="ECO:0007669"/>
    <property type="project" value="UniProtKB-KW"/>
</dbReference>
<dbReference type="InterPro" id="IPR019740">
    <property type="entry name" value="Pyridox_Oxase_CS"/>
</dbReference>
<gene>
    <name evidence="15" type="primary">gb07827</name>
    <name evidence="15" type="ORF">PR202_gb07827</name>
</gene>
<keyword evidence="8" id="KW-0560">Oxidoreductase</keyword>
<dbReference type="InterPro" id="IPR012349">
    <property type="entry name" value="Split_barrel_FMN-bd"/>
</dbReference>
<protein>
    <recommendedName>
        <fullName evidence="5">pyridoxal 5'-phosphate synthase</fullName>
        <ecNumber evidence="5">1.4.3.5</ecNumber>
    </recommendedName>
</protein>
<feature type="region of interest" description="Disordered" evidence="10">
    <location>
        <begin position="30"/>
        <end position="70"/>
    </location>
</feature>
<evidence type="ECO:0000313" key="15">
    <source>
        <dbReference type="EMBL" id="GJN20448.1"/>
    </source>
</evidence>
<dbReference type="EMBL" id="BQKI01000075">
    <property type="protein sequence ID" value="GJN20448.1"/>
    <property type="molecule type" value="Genomic_DNA"/>
</dbReference>
<evidence type="ECO:0000256" key="10">
    <source>
        <dbReference type="SAM" id="MobiDB-lite"/>
    </source>
</evidence>
<evidence type="ECO:0000256" key="11">
    <source>
        <dbReference type="SAM" id="SignalP"/>
    </source>
</evidence>
<evidence type="ECO:0000256" key="9">
    <source>
        <dbReference type="ARBA" id="ARBA00023096"/>
    </source>
</evidence>
<evidence type="ECO:0000313" key="16">
    <source>
        <dbReference type="Proteomes" id="UP001054889"/>
    </source>
</evidence>
<evidence type="ECO:0000256" key="7">
    <source>
        <dbReference type="ARBA" id="ARBA00022643"/>
    </source>
</evidence>
<dbReference type="GO" id="GO:0004733">
    <property type="term" value="F:pyridoxamine phosphate oxidase activity"/>
    <property type="evidence" value="ECO:0007669"/>
    <property type="project" value="UniProtKB-EC"/>
</dbReference>
<feature type="signal peptide" evidence="11">
    <location>
        <begin position="1"/>
        <end position="29"/>
    </location>
</feature>
<dbReference type="PROSITE" id="PS01064">
    <property type="entry name" value="PYRIDOX_OXIDASE"/>
    <property type="match status" value="1"/>
</dbReference>
<feature type="compositionally biased region" description="Low complexity" evidence="10">
    <location>
        <begin position="32"/>
        <end position="46"/>
    </location>
</feature>
<comment type="pathway">
    <text evidence="3">Cofactor metabolism; pyridoxal 5'-phosphate salvage; pyridoxal 5'-phosphate from pyridoxine 5'-phosphate: step 1/1.</text>
</comment>
<comment type="cofactor">
    <cofactor evidence="1">
        <name>FMN</name>
        <dbReference type="ChEBI" id="CHEBI:58210"/>
    </cofactor>
</comment>
<keyword evidence="9" id="KW-0664">Pyridoxine biosynthesis</keyword>
<evidence type="ECO:0000256" key="1">
    <source>
        <dbReference type="ARBA" id="ARBA00001917"/>
    </source>
</evidence>
<reference evidence="15" key="1">
    <citation type="journal article" date="2018" name="DNA Res.">
        <title>Multiple hybrid de novo genome assembly of finger millet, an orphan allotetraploid crop.</title>
        <authorList>
            <person name="Hatakeyama M."/>
            <person name="Aluri S."/>
            <person name="Balachadran M.T."/>
            <person name="Sivarajan S.R."/>
            <person name="Patrignani A."/>
            <person name="Gruter S."/>
            <person name="Poveda L."/>
            <person name="Shimizu-Inatsugi R."/>
            <person name="Baeten J."/>
            <person name="Francoijs K.J."/>
            <person name="Nataraja K.N."/>
            <person name="Reddy Y.A.N."/>
            <person name="Phadnis S."/>
            <person name="Ravikumar R.L."/>
            <person name="Schlapbach R."/>
            <person name="Sreeman S.M."/>
            <person name="Shimizu K.K."/>
        </authorList>
    </citation>
    <scope>NUCLEOTIDE SEQUENCE</scope>
</reference>
<evidence type="ECO:0000259" key="14">
    <source>
        <dbReference type="Pfam" id="PF10590"/>
    </source>
</evidence>
<dbReference type="Gene3D" id="2.30.110.10">
    <property type="entry name" value="Electron Transport, Fmn-binding Protein, Chain A"/>
    <property type="match status" value="1"/>
</dbReference>
<proteinExistence type="predicted"/>
<dbReference type="InterPro" id="IPR019576">
    <property type="entry name" value="Pyridoxamine_oxidase_dimer_C"/>
</dbReference>
<organism evidence="15 16">
    <name type="scientific">Eleusine coracana subsp. coracana</name>
    <dbReference type="NCBI Taxonomy" id="191504"/>
    <lineage>
        <taxon>Eukaryota</taxon>
        <taxon>Viridiplantae</taxon>
        <taxon>Streptophyta</taxon>
        <taxon>Embryophyta</taxon>
        <taxon>Tracheophyta</taxon>
        <taxon>Spermatophyta</taxon>
        <taxon>Magnoliopsida</taxon>
        <taxon>Liliopsida</taxon>
        <taxon>Poales</taxon>
        <taxon>Poaceae</taxon>
        <taxon>PACMAD clade</taxon>
        <taxon>Chloridoideae</taxon>
        <taxon>Cynodonteae</taxon>
        <taxon>Eleusininae</taxon>
        <taxon>Eleusine</taxon>
    </lineage>
</organism>
<keyword evidence="16" id="KW-1185">Reference proteome</keyword>
<evidence type="ECO:0000256" key="5">
    <source>
        <dbReference type="ARBA" id="ARBA00012801"/>
    </source>
</evidence>
<keyword evidence="7" id="KW-0288">FMN</keyword>
<sequence>MLAAASRTRHAVLPLAMPFLLPTATAVAATNPSSLSSSSSPHCQSPSPGPRLPPPPPAPPSRQLPRFPAAPFLPLPPRRGMASRAVSSAAAVAAEVTHLTQRLAAEIDEQLMGPLGFSVDQLMVRGSPFACCYCWGACRAERCGSRGRGTPRPPFDDLIQRLVSLSVIGSSEKRPAIVSVDIPSGWHVEEGDVDGGGIRPDMLVSILSSRMVLLKGVDKQGFVWYTNYGSRKAHDLSENHNAALLFYWNEMNRQVRVEGSVQKVPEEESEKYFHSRPRGSQLGAIVSKQSTVIAGREVLQQTYKELEQKYSDGSMIPKPEYWGGYRLTPTLFEFWQGQQSRLHDRYVSCINSFAIQALWQSSECL</sequence>
<evidence type="ECO:0000259" key="12">
    <source>
        <dbReference type="Pfam" id="PF01243"/>
    </source>
</evidence>
<dbReference type="Proteomes" id="UP001054889">
    <property type="component" value="Unassembled WGS sequence"/>
</dbReference>
<dbReference type="EC" id="1.4.3.5" evidence="5"/>
<evidence type="ECO:0000256" key="2">
    <source>
        <dbReference type="ARBA" id="ARBA00004738"/>
    </source>
</evidence>
<dbReference type="InterPro" id="IPR004443">
    <property type="entry name" value="YjeF_N_dom"/>
</dbReference>
<dbReference type="Pfam" id="PF03853">
    <property type="entry name" value="YjeF_N"/>
    <property type="match status" value="1"/>
</dbReference>
<feature type="domain" description="Pyridoxamine 5'-phosphate oxidase N-terminal" evidence="12">
    <location>
        <begin position="214"/>
        <end position="309"/>
    </location>
</feature>
<dbReference type="InterPro" id="IPR011576">
    <property type="entry name" value="Pyridox_Oxase_N"/>
</dbReference>
<feature type="compositionally biased region" description="Pro residues" evidence="10">
    <location>
        <begin position="47"/>
        <end position="62"/>
    </location>
</feature>
<dbReference type="Pfam" id="PF10590">
    <property type="entry name" value="PNP_phzG_C"/>
    <property type="match status" value="1"/>
</dbReference>
<evidence type="ECO:0000256" key="8">
    <source>
        <dbReference type="ARBA" id="ARBA00023002"/>
    </source>
</evidence>
<reference evidence="15" key="2">
    <citation type="submission" date="2021-12" db="EMBL/GenBank/DDBJ databases">
        <title>Resequencing data analysis of finger millet.</title>
        <authorList>
            <person name="Hatakeyama M."/>
            <person name="Aluri S."/>
            <person name="Balachadran M.T."/>
            <person name="Sivarajan S.R."/>
            <person name="Poveda L."/>
            <person name="Shimizu-Inatsugi R."/>
            <person name="Schlapbach R."/>
            <person name="Sreeman S.M."/>
            <person name="Shimizu K.K."/>
        </authorList>
    </citation>
    <scope>NUCLEOTIDE SEQUENCE</scope>
</reference>
<comment type="pathway">
    <text evidence="2">Cofactor metabolism; pyridoxal 5'-phosphate salvage; pyridoxal 5'-phosphate from pyridoxamine 5'-phosphate: step 1/1.</text>
</comment>
<evidence type="ECO:0000259" key="13">
    <source>
        <dbReference type="Pfam" id="PF03853"/>
    </source>
</evidence>
<dbReference type="InterPro" id="IPR000659">
    <property type="entry name" value="Pyridox_Oxase"/>
</dbReference>
<feature type="domain" description="Pyridoxine 5'-phosphate oxidase dimerisation C-terminal" evidence="14">
    <location>
        <begin position="322"/>
        <end position="348"/>
    </location>
</feature>
<keyword evidence="11" id="KW-0732">Signal</keyword>
<evidence type="ECO:0000256" key="3">
    <source>
        <dbReference type="ARBA" id="ARBA00005037"/>
    </source>
</evidence>
<dbReference type="SUPFAM" id="SSF50475">
    <property type="entry name" value="FMN-binding split barrel"/>
    <property type="match status" value="1"/>
</dbReference>
<comment type="subunit">
    <text evidence="4">Homodimer.</text>
</comment>
<feature type="domain" description="YjeF N-terminal" evidence="13">
    <location>
        <begin position="144"/>
        <end position="206"/>
    </location>
</feature>
<accession>A0AAV5ECJ9</accession>